<proteinExistence type="predicted"/>
<evidence type="ECO:0000313" key="2">
    <source>
        <dbReference type="EMBL" id="KAK4151132.1"/>
    </source>
</evidence>
<sequence>MLGWCEDDLTFFTDSTIKTPEETYKFVSSYVHGLTRANMDKLLSLYPVSDFVAYTTSALSSEFFRSARIFRDILMTCPPMWYGKQMAKAGKDVYLFDWNQTILEPIIEQQTEKRGWGSVHTSEFAYIFGNLSHYDVNGNPFHPTPADYALTIRGSRSLSTFAATGRPGLDGHDTFRGFKPAYATTTKGRDDVYVFVAGGPSEGLSAIDGQHSTELVRAQKLRERCAFINSPEIVEQLRY</sequence>
<dbReference type="EMBL" id="MU857031">
    <property type="protein sequence ID" value="KAK4151132.1"/>
    <property type="molecule type" value="Genomic_DNA"/>
</dbReference>
<dbReference type="Pfam" id="PF00135">
    <property type="entry name" value="COesterase"/>
    <property type="match status" value="1"/>
</dbReference>
<dbReference type="Gene3D" id="3.40.50.1820">
    <property type="entry name" value="alpha/beta hydrolase"/>
    <property type="match status" value="1"/>
</dbReference>
<comment type="caution">
    <text evidence="2">The sequence shown here is derived from an EMBL/GenBank/DDBJ whole genome shotgun (WGS) entry which is preliminary data.</text>
</comment>
<dbReference type="SUPFAM" id="SSF53474">
    <property type="entry name" value="alpha/beta-Hydrolases"/>
    <property type="match status" value="1"/>
</dbReference>
<dbReference type="AlphaFoldDB" id="A0AAN6ZU88"/>
<dbReference type="InterPro" id="IPR002018">
    <property type="entry name" value="CarbesteraseB"/>
</dbReference>
<reference evidence="2" key="2">
    <citation type="submission" date="2023-05" db="EMBL/GenBank/DDBJ databases">
        <authorList>
            <consortium name="Lawrence Berkeley National Laboratory"/>
            <person name="Steindorff A."/>
            <person name="Hensen N."/>
            <person name="Bonometti L."/>
            <person name="Westerberg I."/>
            <person name="Brannstrom I.O."/>
            <person name="Guillou S."/>
            <person name="Cros-Aarteil S."/>
            <person name="Calhoun S."/>
            <person name="Haridas S."/>
            <person name="Kuo A."/>
            <person name="Mondo S."/>
            <person name="Pangilinan J."/>
            <person name="Riley R."/>
            <person name="Labutti K."/>
            <person name="Andreopoulos B."/>
            <person name="Lipzen A."/>
            <person name="Chen C."/>
            <person name="Yanf M."/>
            <person name="Daum C."/>
            <person name="Ng V."/>
            <person name="Clum A."/>
            <person name="Ohm R."/>
            <person name="Martin F."/>
            <person name="Silar P."/>
            <person name="Natvig D."/>
            <person name="Lalanne C."/>
            <person name="Gautier V."/>
            <person name="Ament-Velasquez S.L."/>
            <person name="Kruys A."/>
            <person name="Hutchinson M.I."/>
            <person name="Powell A.J."/>
            <person name="Barry K."/>
            <person name="Miller A.N."/>
            <person name="Grigoriev I.V."/>
            <person name="Debuchy R."/>
            <person name="Gladieux P."/>
            <person name="Thoren M.H."/>
            <person name="Johannesson H."/>
        </authorList>
    </citation>
    <scope>NUCLEOTIDE SEQUENCE</scope>
    <source>
        <strain evidence="2">CBS 538.74</strain>
    </source>
</reference>
<reference evidence="2" key="1">
    <citation type="journal article" date="2023" name="Mol. Phylogenet. Evol.">
        <title>Genome-scale phylogeny and comparative genomics of the fungal order Sordariales.</title>
        <authorList>
            <person name="Hensen N."/>
            <person name="Bonometti L."/>
            <person name="Westerberg I."/>
            <person name="Brannstrom I.O."/>
            <person name="Guillou S."/>
            <person name="Cros-Aarteil S."/>
            <person name="Calhoun S."/>
            <person name="Haridas S."/>
            <person name="Kuo A."/>
            <person name="Mondo S."/>
            <person name="Pangilinan J."/>
            <person name="Riley R."/>
            <person name="LaButti K."/>
            <person name="Andreopoulos B."/>
            <person name="Lipzen A."/>
            <person name="Chen C."/>
            <person name="Yan M."/>
            <person name="Daum C."/>
            <person name="Ng V."/>
            <person name="Clum A."/>
            <person name="Steindorff A."/>
            <person name="Ohm R.A."/>
            <person name="Martin F."/>
            <person name="Silar P."/>
            <person name="Natvig D.O."/>
            <person name="Lalanne C."/>
            <person name="Gautier V."/>
            <person name="Ament-Velasquez S.L."/>
            <person name="Kruys A."/>
            <person name="Hutchinson M.I."/>
            <person name="Powell A.J."/>
            <person name="Barry K."/>
            <person name="Miller A.N."/>
            <person name="Grigoriev I.V."/>
            <person name="Debuchy R."/>
            <person name="Gladieux P."/>
            <person name="Hiltunen Thoren M."/>
            <person name="Johannesson H."/>
        </authorList>
    </citation>
    <scope>NUCLEOTIDE SEQUENCE</scope>
    <source>
        <strain evidence="2">CBS 538.74</strain>
    </source>
</reference>
<keyword evidence="3" id="KW-1185">Reference proteome</keyword>
<gene>
    <name evidence="2" type="ORF">C8A00DRAFT_36223</name>
</gene>
<name>A0AAN6ZU88_9PEZI</name>
<evidence type="ECO:0000259" key="1">
    <source>
        <dbReference type="Pfam" id="PF00135"/>
    </source>
</evidence>
<protein>
    <recommendedName>
        <fullName evidence="1">Carboxylesterase type B domain-containing protein</fullName>
    </recommendedName>
</protein>
<dbReference type="InterPro" id="IPR029058">
    <property type="entry name" value="AB_hydrolase_fold"/>
</dbReference>
<feature type="domain" description="Carboxylesterase type B" evidence="1">
    <location>
        <begin position="64"/>
        <end position="178"/>
    </location>
</feature>
<evidence type="ECO:0000313" key="3">
    <source>
        <dbReference type="Proteomes" id="UP001302745"/>
    </source>
</evidence>
<accession>A0AAN6ZU88</accession>
<organism evidence="2 3">
    <name type="scientific">Chaetomidium leptoderma</name>
    <dbReference type="NCBI Taxonomy" id="669021"/>
    <lineage>
        <taxon>Eukaryota</taxon>
        <taxon>Fungi</taxon>
        <taxon>Dikarya</taxon>
        <taxon>Ascomycota</taxon>
        <taxon>Pezizomycotina</taxon>
        <taxon>Sordariomycetes</taxon>
        <taxon>Sordariomycetidae</taxon>
        <taxon>Sordariales</taxon>
        <taxon>Chaetomiaceae</taxon>
        <taxon>Chaetomidium</taxon>
    </lineage>
</organism>
<dbReference type="Proteomes" id="UP001302745">
    <property type="component" value="Unassembled WGS sequence"/>
</dbReference>